<dbReference type="Gene3D" id="3.40.190.10">
    <property type="entry name" value="Periplasmic binding protein-like II"/>
    <property type="match status" value="1"/>
</dbReference>
<evidence type="ECO:0000256" key="3">
    <source>
        <dbReference type="ARBA" id="ARBA00023136"/>
    </source>
</evidence>
<dbReference type="InterPro" id="IPR050490">
    <property type="entry name" value="Bact_solute-bd_prot1"/>
</dbReference>
<organism evidence="8 9">
    <name type="scientific">Lacrimispora amygdalina</name>
    <dbReference type="NCBI Taxonomy" id="253257"/>
    <lineage>
        <taxon>Bacteria</taxon>
        <taxon>Bacillati</taxon>
        <taxon>Bacillota</taxon>
        <taxon>Clostridia</taxon>
        <taxon>Lachnospirales</taxon>
        <taxon>Lachnospiraceae</taxon>
        <taxon>Lacrimispora</taxon>
    </lineage>
</organism>
<evidence type="ECO:0000256" key="6">
    <source>
        <dbReference type="SAM" id="MobiDB-lite"/>
    </source>
</evidence>
<keyword evidence="5" id="KW-0449">Lipoprotein</keyword>
<feature type="signal peptide" evidence="7">
    <location>
        <begin position="1"/>
        <end position="25"/>
    </location>
</feature>
<dbReference type="AlphaFoldDB" id="A0A3E2N587"/>
<feature type="region of interest" description="Disordered" evidence="6">
    <location>
        <begin position="26"/>
        <end position="47"/>
    </location>
</feature>
<protein>
    <submittedName>
        <fullName evidence="8">Extracellular solute-binding protein</fullName>
    </submittedName>
</protein>
<comment type="caution">
    <text evidence="8">The sequence shown here is derived from an EMBL/GenBank/DDBJ whole genome shotgun (WGS) entry which is preliminary data.</text>
</comment>
<keyword evidence="3" id="KW-0472">Membrane</keyword>
<keyword evidence="1" id="KW-1003">Cell membrane</keyword>
<reference evidence="8 9" key="1">
    <citation type="submission" date="2018-07" db="EMBL/GenBank/DDBJ databases">
        <title>New species, Clostridium PI-S10-A1B.</title>
        <authorList>
            <person name="Krishna G."/>
            <person name="Summeta K."/>
            <person name="Shikha S."/>
            <person name="Prabhu P.B."/>
            <person name="Suresh K."/>
        </authorList>
    </citation>
    <scope>NUCLEOTIDE SEQUENCE [LARGE SCALE GENOMIC DNA]</scope>
    <source>
        <strain evidence="8 9">PI-S10-A1B</strain>
    </source>
</reference>
<accession>A0A3E2N587</accession>
<dbReference type="Pfam" id="PF01547">
    <property type="entry name" value="SBP_bac_1"/>
    <property type="match status" value="1"/>
</dbReference>
<evidence type="ECO:0000256" key="7">
    <source>
        <dbReference type="SAM" id="SignalP"/>
    </source>
</evidence>
<evidence type="ECO:0000313" key="8">
    <source>
        <dbReference type="EMBL" id="RFZ76136.1"/>
    </source>
</evidence>
<gene>
    <name evidence="8" type="ORF">DS742_25265</name>
</gene>
<evidence type="ECO:0000256" key="4">
    <source>
        <dbReference type="ARBA" id="ARBA00023139"/>
    </source>
</evidence>
<keyword evidence="4" id="KW-0564">Palmitate</keyword>
<evidence type="ECO:0000256" key="5">
    <source>
        <dbReference type="ARBA" id="ARBA00023288"/>
    </source>
</evidence>
<feature type="chain" id="PRO_5017670568" evidence="7">
    <location>
        <begin position="26"/>
        <end position="460"/>
    </location>
</feature>
<dbReference type="InterPro" id="IPR006059">
    <property type="entry name" value="SBP"/>
</dbReference>
<dbReference type="Proteomes" id="UP000260680">
    <property type="component" value="Unassembled WGS sequence"/>
</dbReference>
<dbReference type="SUPFAM" id="SSF53850">
    <property type="entry name" value="Periplasmic binding protein-like II"/>
    <property type="match status" value="1"/>
</dbReference>
<dbReference type="PANTHER" id="PTHR43649:SF33">
    <property type="entry name" value="POLYGALACTURONAN_RHAMNOGALACTURONAN-BINDING PROTEIN YTCQ"/>
    <property type="match status" value="1"/>
</dbReference>
<evidence type="ECO:0000256" key="1">
    <source>
        <dbReference type="ARBA" id="ARBA00022475"/>
    </source>
</evidence>
<evidence type="ECO:0000256" key="2">
    <source>
        <dbReference type="ARBA" id="ARBA00022729"/>
    </source>
</evidence>
<dbReference type="RefSeq" id="WP_117419700.1">
    <property type="nucleotide sequence ID" value="NZ_QOHO01000104.1"/>
</dbReference>
<dbReference type="PANTHER" id="PTHR43649">
    <property type="entry name" value="ARABINOSE-BINDING PROTEIN-RELATED"/>
    <property type="match status" value="1"/>
</dbReference>
<proteinExistence type="predicted"/>
<sequence length="460" mass="50822">MKRKLTVFLAGAVTAAMMLSGCSSAAGTDPKAKADTEAQESAAEDNKEVVNTVGPDSGTHLNMWSFAELHNTFYADMVGRWNKENPDRQIQVTFTTYPFSDMHNKLIMALQTGQGAPDLCDVEIGQFPNFLQGDVQLYPLNDALKPYQKDLVPSRLDVYSKDGNYYGAPTHVGATVMYYNMEILDQYGIDYTKIKTWGDYTEAGKKLKEASDGKVKMTSVDTGGVDWLTVAMSEYGEDWAAGKDGSVNVQLESVKNMLAMQQAWLTDGTAMISPAGIVDVEEGFQNILDGNIASFPKALWYMSRFVNYMPEMKGKIALAPLPVFKEGQNRSVGIGGTGTVVTKQSANPELAADFITYAKCSPEGSRQIWEQLGFDVCNTDLWTDDTVTKDSSNQYISFFKTNPFDVLNEVKSEINTLSITKMTPAINDYFCTTTLNEVLEDGKDVDEALQEAQEYLELEQ</sequence>
<dbReference type="PROSITE" id="PS51257">
    <property type="entry name" value="PROKAR_LIPOPROTEIN"/>
    <property type="match status" value="1"/>
</dbReference>
<keyword evidence="2 7" id="KW-0732">Signal</keyword>
<name>A0A3E2N587_9FIRM</name>
<evidence type="ECO:0000313" key="9">
    <source>
        <dbReference type="Proteomes" id="UP000260680"/>
    </source>
</evidence>
<dbReference type="OrthoDB" id="9764112at2"/>
<dbReference type="EMBL" id="QOHO01000104">
    <property type="protein sequence ID" value="RFZ76136.1"/>
    <property type="molecule type" value="Genomic_DNA"/>
</dbReference>